<evidence type="ECO:0000259" key="7">
    <source>
        <dbReference type="Pfam" id="PF01292"/>
    </source>
</evidence>
<dbReference type="InterPro" id="IPR016174">
    <property type="entry name" value="Di-haem_cyt_TM"/>
</dbReference>
<feature type="transmembrane region" description="Helical" evidence="6">
    <location>
        <begin position="143"/>
        <end position="166"/>
    </location>
</feature>
<comment type="subcellular location">
    <subcellularLocation>
        <location evidence="1">Cell membrane</location>
        <topology evidence="1">Multi-pass membrane protein</topology>
    </subcellularLocation>
</comment>
<evidence type="ECO:0000313" key="8">
    <source>
        <dbReference type="EMBL" id="GGB54939.1"/>
    </source>
</evidence>
<dbReference type="Gene3D" id="1.20.950.20">
    <property type="entry name" value="Transmembrane di-heme cytochromes, Chain C"/>
    <property type="match status" value="1"/>
</dbReference>
<evidence type="ECO:0000256" key="4">
    <source>
        <dbReference type="ARBA" id="ARBA00022989"/>
    </source>
</evidence>
<keyword evidence="3 6" id="KW-0812">Transmembrane</keyword>
<evidence type="ECO:0000256" key="2">
    <source>
        <dbReference type="ARBA" id="ARBA00022475"/>
    </source>
</evidence>
<dbReference type="EMBL" id="BMII01000010">
    <property type="protein sequence ID" value="GGB54939.1"/>
    <property type="molecule type" value="Genomic_DNA"/>
</dbReference>
<evidence type="ECO:0000256" key="1">
    <source>
        <dbReference type="ARBA" id="ARBA00004651"/>
    </source>
</evidence>
<dbReference type="Pfam" id="PF01292">
    <property type="entry name" value="Ni_hydr_CYTB"/>
    <property type="match status" value="1"/>
</dbReference>
<dbReference type="SUPFAM" id="SSF81342">
    <property type="entry name" value="Transmembrane di-heme cytochromes"/>
    <property type="match status" value="1"/>
</dbReference>
<keyword evidence="4 6" id="KW-1133">Transmembrane helix</keyword>
<evidence type="ECO:0000256" key="5">
    <source>
        <dbReference type="ARBA" id="ARBA00023136"/>
    </source>
</evidence>
<keyword evidence="9" id="KW-1185">Reference proteome</keyword>
<feature type="transmembrane region" description="Helical" evidence="6">
    <location>
        <begin position="106"/>
        <end position="131"/>
    </location>
</feature>
<evidence type="ECO:0000256" key="6">
    <source>
        <dbReference type="SAM" id="Phobius"/>
    </source>
</evidence>
<name>A0ABQ1IXR8_9GAMM</name>
<comment type="caution">
    <text evidence="8">The sequence shown here is derived from an EMBL/GenBank/DDBJ whole genome shotgun (WGS) entry which is preliminary data.</text>
</comment>
<feature type="transmembrane region" description="Helical" evidence="6">
    <location>
        <begin position="47"/>
        <end position="65"/>
    </location>
</feature>
<gene>
    <name evidence="8" type="ORF">GCM10011607_14340</name>
</gene>
<sequence>MTIKRVWQGVEAILHALVLLMSLLLIFTSPWILIGRQLTERAGFWDLFHVYGGLLTAILAVLFLIKVCNGGQWRLFFPWLTRDIKPLLADVRGLLRGQLPHSGGKGLISVIEGLGVIILLLVAMTGVAWFVAEPANALAWRHYHIVFVHAFIGFIVVHCLLALLHIRAFFD</sequence>
<evidence type="ECO:0000313" key="9">
    <source>
        <dbReference type="Proteomes" id="UP000617555"/>
    </source>
</evidence>
<dbReference type="InterPro" id="IPR011577">
    <property type="entry name" value="Cyt_b561_bac/Ni-Hgenase"/>
</dbReference>
<organism evidence="8 9">
    <name type="scientific">Shewanella inventionis</name>
    <dbReference type="NCBI Taxonomy" id="1738770"/>
    <lineage>
        <taxon>Bacteria</taxon>
        <taxon>Pseudomonadati</taxon>
        <taxon>Pseudomonadota</taxon>
        <taxon>Gammaproteobacteria</taxon>
        <taxon>Alteromonadales</taxon>
        <taxon>Shewanellaceae</taxon>
        <taxon>Shewanella</taxon>
    </lineage>
</organism>
<reference evidence="9" key="1">
    <citation type="journal article" date="2019" name="Int. J. Syst. Evol. Microbiol.">
        <title>The Global Catalogue of Microorganisms (GCM) 10K type strain sequencing project: providing services to taxonomists for standard genome sequencing and annotation.</title>
        <authorList>
            <consortium name="The Broad Institute Genomics Platform"/>
            <consortium name="The Broad Institute Genome Sequencing Center for Infectious Disease"/>
            <person name="Wu L."/>
            <person name="Ma J."/>
        </authorList>
    </citation>
    <scope>NUCLEOTIDE SEQUENCE [LARGE SCALE GENOMIC DNA]</scope>
    <source>
        <strain evidence="9">CGMCC 1.15339</strain>
    </source>
</reference>
<proteinExistence type="predicted"/>
<dbReference type="Proteomes" id="UP000617555">
    <property type="component" value="Unassembled WGS sequence"/>
</dbReference>
<feature type="domain" description="Cytochrome b561 bacterial/Ni-hydrogenase" evidence="7">
    <location>
        <begin position="7"/>
        <end position="166"/>
    </location>
</feature>
<keyword evidence="5 6" id="KW-0472">Membrane</keyword>
<evidence type="ECO:0000256" key="3">
    <source>
        <dbReference type="ARBA" id="ARBA00022692"/>
    </source>
</evidence>
<accession>A0ABQ1IXR8</accession>
<keyword evidence="2" id="KW-1003">Cell membrane</keyword>
<feature type="transmembrane region" description="Helical" evidence="6">
    <location>
        <begin position="12"/>
        <end position="35"/>
    </location>
</feature>
<dbReference type="RefSeq" id="WP_188738478.1">
    <property type="nucleotide sequence ID" value="NZ_BMII01000010.1"/>
</dbReference>
<protein>
    <submittedName>
        <fullName evidence="8">Cytochrome b561</fullName>
    </submittedName>
</protein>